<organism evidence="12 13">
    <name type="scientific">Aphanomyces stellatus</name>
    <dbReference type="NCBI Taxonomy" id="120398"/>
    <lineage>
        <taxon>Eukaryota</taxon>
        <taxon>Sar</taxon>
        <taxon>Stramenopiles</taxon>
        <taxon>Oomycota</taxon>
        <taxon>Saprolegniomycetes</taxon>
        <taxon>Saprolegniales</taxon>
        <taxon>Verrucalvaceae</taxon>
        <taxon>Aphanomyces</taxon>
    </lineage>
</organism>
<keyword evidence="3" id="KW-0547">Nucleotide-binding</keyword>
<dbReference type="Gene3D" id="1.10.510.10">
    <property type="entry name" value="Transferase(Phosphotransferase) domain 1"/>
    <property type="match status" value="1"/>
</dbReference>
<name>A0A485KLU5_9STRA</name>
<evidence type="ECO:0000313" key="7">
    <source>
        <dbReference type="EMBL" id="KAF0700490.1"/>
    </source>
</evidence>
<dbReference type="EMBL" id="CAADRA010002119">
    <property type="protein sequence ID" value="VFT82712.1"/>
    <property type="molecule type" value="Genomic_DNA"/>
</dbReference>
<feature type="domain" description="Protein kinase" evidence="6">
    <location>
        <begin position="4"/>
        <end position="275"/>
    </location>
</feature>
<dbReference type="InterPro" id="IPR011009">
    <property type="entry name" value="Kinase-like_dom_sf"/>
</dbReference>
<evidence type="ECO:0000256" key="1">
    <source>
        <dbReference type="ARBA" id="ARBA00022527"/>
    </source>
</evidence>
<gene>
    <name evidence="12" type="primary">Aste57867_8974</name>
    <name evidence="10" type="synonym">Aste57867_5669</name>
    <name evidence="11" type="synonym">Aste57867_6828</name>
    <name evidence="9" type="ORF">As57867_005656</name>
    <name evidence="8" type="ORF">As57867_006807</name>
    <name evidence="7" type="ORF">As57867_008939</name>
    <name evidence="10" type="ORF">ASTE57867_5669</name>
    <name evidence="11" type="ORF">ASTE57867_6828</name>
    <name evidence="12" type="ORF">ASTE57867_8974</name>
</gene>
<dbReference type="PANTHER" id="PTHR24346:SF82">
    <property type="entry name" value="KP78A-RELATED"/>
    <property type="match status" value="1"/>
</dbReference>
<evidence type="ECO:0000313" key="8">
    <source>
        <dbReference type="EMBL" id="KAF0706081.1"/>
    </source>
</evidence>
<dbReference type="Proteomes" id="UP000332933">
    <property type="component" value="Unassembled WGS sequence"/>
</dbReference>
<dbReference type="GO" id="GO:0005524">
    <property type="term" value="F:ATP binding"/>
    <property type="evidence" value="ECO:0007669"/>
    <property type="project" value="UniProtKB-KW"/>
</dbReference>
<dbReference type="OrthoDB" id="60484at2759"/>
<keyword evidence="13" id="KW-1185">Reference proteome</keyword>
<dbReference type="EMBL" id="CAADRA010003406">
    <property type="protein sequence ID" value="VFT83792.1"/>
    <property type="molecule type" value="Genomic_DNA"/>
</dbReference>
<dbReference type="EMBL" id="VJMH01005121">
    <property type="protein sequence ID" value="KAF0700490.1"/>
    <property type="molecule type" value="Genomic_DNA"/>
</dbReference>
<keyword evidence="2" id="KW-0808">Transferase</keyword>
<evidence type="ECO:0000313" key="10">
    <source>
        <dbReference type="EMBL" id="VFT82712.1"/>
    </source>
</evidence>
<dbReference type="GO" id="GO:0005737">
    <property type="term" value="C:cytoplasm"/>
    <property type="evidence" value="ECO:0007669"/>
    <property type="project" value="TreeGrafter"/>
</dbReference>
<protein>
    <submittedName>
        <fullName evidence="10">Aste57867_5669 protein</fullName>
    </submittedName>
    <submittedName>
        <fullName evidence="11">Aste57867_6828 protein</fullName>
    </submittedName>
    <submittedName>
        <fullName evidence="12">Aste57867_8974 protein</fullName>
    </submittedName>
</protein>
<evidence type="ECO:0000256" key="3">
    <source>
        <dbReference type="ARBA" id="ARBA00022741"/>
    </source>
</evidence>
<proteinExistence type="predicted"/>
<dbReference type="InterPro" id="IPR000719">
    <property type="entry name" value="Prot_kinase_dom"/>
</dbReference>
<dbReference type="PANTHER" id="PTHR24346">
    <property type="entry name" value="MAP/MICROTUBULE AFFINITY-REGULATING KINASE"/>
    <property type="match status" value="1"/>
</dbReference>
<keyword evidence="4" id="KW-0418">Kinase</keyword>
<dbReference type="SUPFAM" id="SSF56112">
    <property type="entry name" value="Protein kinase-like (PK-like)"/>
    <property type="match status" value="1"/>
</dbReference>
<sequence length="313" mass="34723">MNRYTIERTLARALYGDVVLCTDSVSGDHVAIKRMHIASADARTVVQDSRSVAEDISFEKQVNRAVSADGGHPNVLCMRDDFVEDGYEHFVFDFCAGGELFEATDRLDDQRLDAAKAQQYFVQIVHGVHFIHSRGFAHRDLSLENVLLDDADTCRVCDFGLAASLDTKQTRAVGKAFYMAPEVLAGLSYDAAVADVWSLGILLFILLTGAPLVEIADARDSRFQFLDTQGLRDLVQAWHMADLFDPQCLSLLEQMLSVDPIFRLSLDDVLAHPYVTGLNDKHAIDVVVDLTKDVKTPLQTTHHQLVDLCAVVL</sequence>
<evidence type="ECO:0000313" key="13">
    <source>
        <dbReference type="Proteomes" id="UP000332933"/>
    </source>
</evidence>
<evidence type="ECO:0000259" key="6">
    <source>
        <dbReference type="PROSITE" id="PS50011"/>
    </source>
</evidence>
<dbReference type="EMBL" id="CAADRA010005142">
    <property type="protein sequence ID" value="VFT85858.1"/>
    <property type="molecule type" value="Genomic_DNA"/>
</dbReference>
<reference evidence="12 13" key="1">
    <citation type="submission" date="2019-03" db="EMBL/GenBank/DDBJ databases">
        <authorList>
            <person name="Gaulin E."/>
            <person name="Dumas B."/>
        </authorList>
    </citation>
    <scope>NUCLEOTIDE SEQUENCE [LARGE SCALE GENOMIC DNA]</scope>
    <source>
        <strain evidence="12">CBS 568.67</strain>
    </source>
</reference>
<keyword evidence="1" id="KW-0723">Serine/threonine-protein kinase</keyword>
<dbReference type="Pfam" id="PF00069">
    <property type="entry name" value="Pkinase"/>
    <property type="match status" value="1"/>
</dbReference>
<evidence type="ECO:0000256" key="2">
    <source>
        <dbReference type="ARBA" id="ARBA00022679"/>
    </source>
</evidence>
<evidence type="ECO:0000313" key="11">
    <source>
        <dbReference type="EMBL" id="VFT83792.1"/>
    </source>
</evidence>
<dbReference type="GO" id="GO:0004674">
    <property type="term" value="F:protein serine/threonine kinase activity"/>
    <property type="evidence" value="ECO:0007669"/>
    <property type="project" value="UniProtKB-KW"/>
</dbReference>
<evidence type="ECO:0000256" key="4">
    <source>
        <dbReference type="ARBA" id="ARBA00022777"/>
    </source>
</evidence>
<dbReference type="EMBL" id="VJMH01003394">
    <property type="protein sequence ID" value="KAF0706081.1"/>
    <property type="molecule type" value="Genomic_DNA"/>
</dbReference>
<dbReference type="EMBL" id="VJMH01002117">
    <property type="protein sequence ID" value="KAF0710012.1"/>
    <property type="molecule type" value="Genomic_DNA"/>
</dbReference>
<keyword evidence="5" id="KW-0067">ATP-binding</keyword>
<evidence type="ECO:0000313" key="12">
    <source>
        <dbReference type="EMBL" id="VFT85858.1"/>
    </source>
</evidence>
<dbReference type="AlphaFoldDB" id="A0A485KLU5"/>
<evidence type="ECO:0000313" key="9">
    <source>
        <dbReference type="EMBL" id="KAF0710012.1"/>
    </source>
</evidence>
<reference evidence="7" key="2">
    <citation type="submission" date="2019-06" db="EMBL/GenBank/DDBJ databases">
        <title>Genomics analysis of Aphanomyces spp. identifies a new class of oomycete effector associated with host adaptation.</title>
        <authorList>
            <person name="Gaulin E."/>
        </authorList>
    </citation>
    <scope>NUCLEOTIDE SEQUENCE</scope>
    <source>
        <strain evidence="7">CBS 578.67</strain>
    </source>
</reference>
<accession>A0A485KLU5</accession>
<dbReference type="GO" id="GO:0035556">
    <property type="term" value="P:intracellular signal transduction"/>
    <property type="evidence" value="ECO:0007669"/>
    <property type="project" value="TreeGrafter"/>
</dbReference>
<dbReference type="PROSITE" id="PS50011">
    <property type="entry name" value="PROTEIN_KINASE_DOM"/>
    <property type="match status" value="1"/>
</dbReference>
<evidence type="ECO:0000256" key="5">
    <source>
        <dbReference type="ARBA" id="ARBA00022840"/>
    </source>
</evidence>
<dbReference type="FunFam" id="1.10.510.10:FF:000571">
    <property type="entry name" value="Maternal embryonic leucine zipper kinase"/>
    <property type="match status" value="1"/>
</dbReference>